<feature type="region of interest" description="Disordered" evidence="10">
    <location>
        <begin position="136"/>
        <end position="161"/>
    </location>
</feature>
<keyword evidence="3" id="KW-0862">Zinc</keyword>
<name>A0A4Q4M5Y4_9PLEO</name>
<accession>A0A4Q4M5Y4</accession>
<keyword evidence="7" id="KW-0010">Activator</keyword>
<dbReference type="PROSITE" id="PS00463">
    <property type="entry name" value="ZN2_CY6_FUNGAL_1"/>
    <property type="match status" value="1"/>
</dbReference>
<evidence type="ECO:0000256" key="1">
    <source>
        <dbReference type="ARBA" id="ARBA00004123"/>
    </source>
</evidence>
<dbReference type="CDD" id="cd00067">
    <property type="entry name" value="GAL4"/>
    <property type="match status" value="1"/>
</dbReference>
<keyword evidence="4" id="KW-0672">Quinate metabolism</keyword>
<evidence type="ECO:0000313" key="12">
    <source>
        <dbReference type="EMBL" id="RYN44714.1"/>
    </source>
</evidence>
<dbReference type="InterPro" id="IPR036864">
    <property type="entry name" value="Zn2-C6_fun-type_DNA-bd_sf"/>
</dbReference>
<gene>
    <name evidence="12" type="ORF">AA0114_g9729</name>
</gene>
<evidence type="ECO:0000256" key="7">
    <source>
        <dbReference type="ARBA" id="ARBA00023159"/>
    </source>
</evidence>
<keyword evidence="2" id="KW-0479">Metal-binding</keyword>
<evidence type="ECO:0000256" key="4">
    <source>
        <dbReference type="ARBA" id="ARBA00022911"/>
    </source>
</evidence>
<comment type="subcellular location">
    <subcellularLocation>
        <location evidence="1">Nucleus</location>
    </subcellularLocation>
</comment>
<evidence type="ECO:0000256" key="2">
    <source>
        <dbReference type="ARBA" id="ARBA00022723"/>
    </source>
</evidence>
<reference evidence="13" key="1">
    <citation type="journal article" date="2019" name="bioRxiv">
        <title>Genomics, evolutionary history and diagnostics of the Alternaria alternata species group including apple and Asian pear pathotypes.</title>
        <authorList>
            <person name="Armitage A.D."/>
            <person name="Cockerton H.M."/>
            <person name="Sreenivasaprasad S."/>
            <person name="Woodhall J.W."/>
            <person name="Lane C.R."/>
            <person name="Harrison R.J."/>
            <person name="Clarkson J.P."/>
        </authorList>
    </citation>
    <scope>NUCLEOTIDE SEQUENCE [LARGE SCALE GENOMIC DNA]</scope>
    <source>
        <strain evidence="13">FERA 1082</strain>
    </source>
</reference>
<dbReference type="GO" id="GO:0005634">
    <property type="term" value="C:nucleus"/>
    <property type="evidence" value="ECO:0007669"/>
    <property type="project" value="UniProtKB-SubCell"/>
</dbReference>
<dbReference type="SMART" id="SM00066">
    <property type="entry name" value="GAL4"/>
    <property type="match status" value="1"/>
</dbReference>
<evidence type="ECO:0000256" key="3">
    <source>
        <dbReference type="ARBA" id="ARBA00022833"/>
    </source>
</evidence>
<keyword evidence="5" id="KW-0805">Transcription regulation</keyword>
<keyword evidence="6" id="KW-0238">DNA-binding</keyword>
<dbReference type="GO" id="GO:0006351">
    <property type="term" value="P:DNA-templated transcription"/>
    <property type="evidence" value="ECO:0007669"/>
    <property type="project" value="InterPro"/>
</dbReference>
<evidence type="ECO:0000256" key="5">
    <source>
        <dbReference type="ARBA" id="ARBA00023015"/>
    </source>
</evidence>
<sequence length="698" mass="77648">MPAQAQAKRRSAPQPEEKPAKRTRVSRACDQCRVAREKCDGVQPTCSTCSGTSRECSYTANPKKRGIQPGYIRTLELALAYLFQQNPENETALNEKLVQGGPSSLLLGRGDSKESNKLHRRWRKAKFYTDVDRLLSGGETSRHEQTAAASPHTSDEGSGVEEAFAAHASRTQDHVGYPQDDIESPSLGLLVGAPPGPLVEETISTTMPPDSWKLLEVYFANIQSWLPICEKHDILKTAYDYPTQGLSSKSNRPDSGLYAELWSVLAVASLYGVSTTNHDPLNSSSARPVKLYESAKSLVPNELDRFDMGCIKALLNLVVFNMARGQSGEAWLLVGCASRVLESVNQLTLMGNPRHKHVYYGCFLLDSMLALQLKRRPHFRRSDLEHLGTIDEDGLEEWQPWSGFLDPSHAGRRAPLLSLSIFNSVIELVDLLISIEQPSTRHIHKDAVECLERWRAMLPTKLAHICTDNGFSVLTPPAALLLATYHYASFACSPSDASFHRLLDVLDRCFEHPTSQCLPPTIRCLLDVANRQAARLVLHDVNRMRLERLRERNIVDFNAQHQTQVLESTVMPLRQHTTDVQTSSAASLQTLFSDTYPIAQPAAPPHHAFFPGPSHSQIDPRCPEPTSDLESFFDELASLDSATRSDTQPQFMQNLGFGPDASMADLFSEYIPMQSSSFITRDESAPANLDQYNFYDAS</sequence>
<dbReference type="PANTHER" id="PTHR47655">
    <property type="entry name" value="QUINIC ACID UTILIZATION ACTIVATOR"/>
    <property type="match status" value="1"/>
</dbReference>
<dbReference type="GO" id="GO:0003677">
    <property type="term" value="F:DNA binding"/>
    <property type="evidence" value="ECO:0007669"/>
    <property type="project" value="UniProtKB-KW"/>
</dbReference>
<feature type="domain" description="Zn(2)-C6 fungal-type" evidence="11">
    <location>
        <begin position="28"/>
        <end position="58"/>
    </location>
</feature>
<evidence type="ECO:0000256" key="10">
    <source>
        <dbReference type="SAM" id="MobiDB-lite"/>
    </source>
</evidence>
<dbReference type="EMBL" id="PDXA01000039">
    <property type="protein sequence ID" value="RYN44714.1"/>
    <property type="molecule type" value="Genomic_DNA"/>
</dbReference>
<keyword evidence="9" id="KW-0539">Nucleus</keyword>
<evidence type="ECO:0000313" key="13">
    <source>
        <dbReference type="Proteomes" id="UP000292402"/>
    </source>
</evidence>
<dbReference type="GO" id="GO:0045944">
    <property type="term" value="P:positive regulation of transcription by RNA polymerase II"/>
    <property type="evidence" value="ECO:0007669"/>
    <property type="project" value="TreeGrafter"/>
</dbReference>
<dbReference type="GO" id="GO:0008270">
    <property type="term" value="F:zinc ion binding"/>
    <property type="evidence" value="ECO:0007669"/>
    <property type="project" value="InterPro"/>
</dbReference>
<dbReference type="Pfam" id="PF00172">
    <property type="entry name" value="Zn_clus"/>
    <property type="match status" value="1"/>
</dbReference>
<comment type="caution">
    <text evidence="12">The sequence shown here is derived from an EMBL/GenBank/DDBJ whole genome shotgun (WGS) entry which is preliminary data.</text>
</comment>
<dbReference type="FunFam" id="4.10.240.10:FF:000005">
    <property type="entry name" value="Quinic acid utilization activator"/>
    <property type="match status" value="1"/>
</dbReference>
<protein>
    <recommendedName>
        <fullName evidence="11">Zn(2)-C6 fungal-type domain-containing protein</fullName>
    </recommendedName>
</protein>
<dbReference type="InterPro" id="IPR001138">
    <property type="entry name" value="Zn2Cys6_DnaBD"/>
</dbReference>
<feature type="region of interest" description="Disordered" evidence="10">
    <location>
        <begin position="1"/>
        <end position="26"/>
    </location>
</feature>
<evidence type="ECO:0000256" key="6">
    <source>
        <dbReference type="ARBA" id="ARBA00023125"/>
    </source>
</evidence>
<dbReference type="PANTHER" id="PTHR47655:SF2">
    <property type="entry name" value="QUINIC ACID UTILIZATION ACTIVATOR"/>
    <property type="match status" value="1"/>
</dbReference>
<evidence type="ECO:0000256" key="9">
    <source>
        <dbReference type="ARBA" id="ARBA00023242"/>
    </source>
</evidence>
<dbReference type="AlphaFoldDB" id="A0A4Q4M5Y4"/>
<dbReference type="Pfam" id="PF04082">
    <property type="entry name" value="Fungal_trans"/>
    <property type="match status" value="1"/>
</dbReference>
<proteinExistence type="predicted"/>
<dbReference type="InterPro" id="IPR052783">
    <property type="entry name" value="Metabolic/Drug-Res_Regulator"/>
</dbReference>
<dbReference type="SUPFAM" id="SSF57701">
    <property type="entry name" value="Zn2/Cys6 DNA-binding domain"/>
    <property type="match status" value="1"/>
</dbReference>
<dbReference type="PROSITE" id="PS50048">
    <property type="entry name" value="ZN2_CY6_FUNGAL_2"/>
    <property type="match status" value="1"/>
</dbReference>
<evidence type="ECO:0000259" key="11">
    <source>
        <dbReference type="PROSITE" id="PS50048"/>
    </source>
</evidence>
<dbReference type="GO" id="GO:0000981">
    <property type="term" value="F:DNA-binding transcription factor activity, RNA polymerase II-specific"/>
    <property type="evidence" value="ECO:0007669"/>
    <property type="project" value="InterPro"/>
</dbReference>
<dbReference type="InterPro" id="IPR007219">
    <property type="entry name" value="XnlR_reg_dom"/>
</dbReference>
<evidence type="ECO:0000256" key="8">
    <source>
        <dbReference type="ARBA" id="ARBA00023163"/>
    </source>
</evidence>
<dbReference type="Proteomes" id="UP000292402">
    <property type="component" value="Unassembled WGS sequence"/>
</dbReference>
<dbReference type="Gene3D" id="4.10.240.10">
    <property type="entry name" value="Zn(2)-C6 fungal-type DNA-binding domain"/>
    <property type="match status" value="1"/>
</dbReference>
<keyword evidence="8" id="KW-0804">Transcription</keyword>
<dbReference type="CDD" id="cd12148">
    <property type="entry name" value="fungal_TF_MHR"/>
    <property type="match status" value="1"/>
</dbReference>
<organism evidence="12 13">
    <name type="scientific">Alternaria tenuissima</name>
    <dbReference type="NCBI Taxonomy" id="119927"/>
    <lineage>
        <taxon>Eukaryota</taxon>
        <taxon>Fungi</taxon>
        <taxon>Dikarya</taxon>
        <taxon>Ascomycota</taxon>
        <taxon>Pezizomycotina</taxon>
        <taxon>Dothideomycetes</taxon>
        <taxon>Pleosporomycetidae</taxon>
        <taxon>Pleosporales</taxon>
        <taxon>Pleosporineae</taxon>
        <taxon>Pleosporaceae</taxon>
        <taxon>Alternaria</taxon>
        <taxon>Alternaria sect. Alternaria</taxon>
        <taxon>Alternaria alternata complex</taxon>
    </lineage>
</organism>